<dbReference type="AlphaFoldDB" id="A0A9P8PM29"/>
<protein>
    <submittedName>
        <fullName evidence="1">Uncharacterized protein</fullName>
    </submittedName>
</protein>
<sequence length="416" mass="48085">MSSFFTGSPKLSDLQILLSKSFTLPLLAYVSYLLFKDDSKPKSTLNNNSSSLSSSKKKKILESDEEKSSLNYDYSKMNVNPVDSSFKWQDTPPFKYRPFKNGEYKLVMGIQNIPLDEWLMVENTYLDYTNIKNGYVKDPNIVDHVIYLNDDCIDAAKEFYEASTQFMLKRYPQYFQIETKEDNIQYIHNLIRDDYIELNPEDVKPVKRLMTNLTQLLEEDVVILFPDPENYDTDEYILKGACFTFAAGFDPTTVFNTPLSNLHRPVPDYRTKLKSQMNKFFEKVKPGVLVRRHNWSIQTDNRLLILSGSKGKEGEATKSVNSNDLDFGREVFFRSERQTLTKLHRSKAMIFTIRAYLTSLRDIRDEGLGDQLVGGINGMQEILGIYKNRPKWGDAATDFLTYKTEGADKPWIKGFV</sequence>
<dbReference type="Pfam" id="PF11927">
    <property type="entry name" value="HODM_asu-like"/>
    <property type="match status" value="1"/>
</dbReference>
<dbReference type="OrthoDB" id="5043642at2759"/>
<reference evidence="1" key="1">
    <citation type="journal article" date="2021" name="Open Biol.">
        <title>Shared evolutionary footprints suggest mitochondrial oxidative damage underlies multiple complex I losses in fungi.</title>
        <authorList>
            <person name="Schikora-Tamarit M.A."/>
            <person name="Marcet-Houben M."/>
            <person name="Nosek J."/>
            <person name="Gabaldon T."/>
        </authorList>
    </citation>
    <scope>NUCLEOTIDE SEQUENCE</scope>
    <source>
        <strain evidence="1">CBS6341</strain>
    </source>
</reference>
<comment type="caution">
    <text evidence="1">The sequence shown here is derived from an EMBL/GenBank/DDBJ whole genome shotgun (WGS) entry which is preliminary data.</text>
</comment>
<evidence type="ECO:0000313" key="1">
    <source>
        <dbReference type="EMBL" id="KAH3674633.1"/>
    </source>
</evidence>
<proteinExistence type="predicted"/>
<gene>
    <name evidence="1" type="ORF">WICMUC_003179</name>
</gene>
<organism evidence="1 2">
    <name type="scientific">Wickerhamomyces mucosus</name>
    <dbReference type="NCBI Taxonomy" id="1378264"/>
    <lineage>
        <taxon>Eukaryota</taxon>
        <taxon>Fungi</taxon>
        <taxon>Dikarya</taxon>
        <taxon>Ascomycota</taxon>
        <taxon>Saccharomycotina</taxon>
        <taxon>Saccharomycetes</taxon>
        <taxon>Phaffomycetales</taxon>
        <taxon>Wickerhamomycetaceae</taxon>
        <taxon>Wickerhamomyces</taxon>
    </lineage>
</organism>
<accession>A0A9P8PM29</accession>
<dbReference type="Proteomes" id="UP000769528">
    <property type="component" value="Unassembled WGS sequence"/>
</dbReference>
<keyword evidence="2" id="KW-1185">Reference proteome</keyword>
<reference evidence="1" key="2">
    <citation type="submission" date="2021-01" db="EMBL/GenBank/DDBJ databases">
        <authorList>
            <person name="Schikora-Tamarit M.A."/>
        </authorList>
    </citation>
    <scope>NUCLEOTIDE SEQUENCE</scope>
    <source>
        <strain evidence="1">CBS6341</strain>
    </source>
</reference>
<dbReference type="InterPro" id="IPR021848">
    <property type="entry name" value="HODM_asu-like"/>
</dbReference>
<name>A0A9P8PM29_9ASCO</name>
<dbReference type="EMBL" id="JAEUBF010000845">
    <property type="protein sequence ID" value="KAH3674633.1"/>
    <property type="molecule type" value="Genomic_DNA"/>
</dbReference>
<evidence type="ECO:0000313" key="2">
    <source>
        <dbReference type="Proteomes" id="UP000769528"/>
    </source>
</evidence>